<proteinExistence type="predicted"/>
<gene>
    <name evidence="2" type="ORF">SAMN05216258_10853</name>
</gene>
<dbReference type="EMBL" id="FOQH01000008">
    <property type="protein sequence ID" value="SFI60943.1"/>
    <property type="molecule type" value="Genomic_DNA"/>
</dbReference>
<name>A0A1I3JL10_9RHOB</name>
<evidence type="ECO:0000256" key="1">
    <source>
        <dbReference type="SAM" id="MobiDB-lite"/>
    </source>
</evidence>
<dbReference type="AlphaFoldDB" id="A0A1I3JL10"/>
<sequence length="689" mass="72698">MSRLTVPLGPLAGGASATPPAPVDDGLGRATEELGARIFQAGQALEADRLQAQFSDAYTTAATGLADLRVELEREQDPDRLDAAWSARAEELKSRAAEGLDERNRQRFASAWASMSTPVKIDLGRRSNDLRGARALTQLSQRAQADAGLLLLSRDERAKATDEYATQLAGAVALGQVPMERVPGILASYRADLTQPALRRLLSEDPARLVAMIDAGEFEDAPADLREQFRASAASAVRAQESAAATAAAADRTRAEARADQDLEDLIAVAELGGVWEREAEVFADPLARERPGYFDAYAVAALRDEGVPRMTPAQMREHLAGLRAQAMRGPEEAAQVAALEKMIPAAEAAWRDDPIAKARAVGLAAPSDLPPDLSSPSAWATALRERGAIMGALAEAGYVQPGAFAPFTADERERLGRMAGVEARPEDRAALAEILARSFPAQVHRVFGEVAPDDRAFAHVGQMLAGRGSRSAALSAFRGAQAIKSGAVALPTPEDRRAVFAEVAGDAMRYLSGSYAQVLAAADAIYGEVGAGIDPKDSPAEAREAYKQAIQRALGRAAVNARSDAGGIQEINGRATLLPLGLTAPEVSNVLRGMRGPEYRGLSDGRAQALALEALAAASVHGGAAEFLSGDPLAFEHLEDVTFVATSQGSHRVQIKGVDLVDAKTGGPFEVSLQRLVSEARQRAGARP</sequence>
<evidence type="ECO:0000313" key="2">
    <source>
        <dbReference type="EMBL" id="SFI60943.1"/>
    </source>
</evidence>
<organism evidence="2 3">
    <name type="scientific">Albimonas pacifica</name>
    <dbReference type="NCBI Taxonomy" id="1114924"/>
    <lineage>
        <taxon>Bacteria</taxon>
        <taxon>Pseudomonadati</taxon>
        <taxon>Pseudomonadota</taxon>
        <taxon>Alphaproteobacteria</taxon>
        <taxon>Rhodobacterales</taxon>
        <taxon>Paracoccaceae</taxon>
        <taxon>Albimonas</taxon>
    </lineage>
</organism>
<reference evidence="2 3" key="1">
    <citation type="submission" date="2016-10" db="EMBL/GenBank/DDBJ databases">
        <authorList>
            <person name="de Groot N.N."/>
        </authorList>
    </citation>
    <scope>NUCLEOTIDE SEQUENCE [LARGE SCALE GENOMIC DNA]</scope>
    <source>
        <strain evidence="2 3">CGMCC 1.11030</strain>
    </source>
</reference>
<feature type="region of interest" description="Disordered" evidence="1">
    <location>
        <begin position="1"/>
        <end position="28"/>
    </location>
</feature>
<dbReference type="STRING" id="1114924.SAMN05216258_10853"/>
<accession>A0A1I3JL10</accession>
<keyword evidence="3" id="KW-1185">Reference proteome</keyword>
<evidence type="ECO:0000313" key="3">
    <source>
        <dbReference type="Proteomes" id="UP000199377"/>
    </source>
</evidence>
<dbReference type="Proteomes" id="UP000199377">
    <property type="component" value="Unassembled WGS sequence"/>
</dbReference>
<protein>
    <submittedName>
        <fullName evidence="2">Uncharacterized protein</fullName>
    </submittedName>
</protein>
<dbReference type="OrthoDB" id="7847560at2"/>
<dbReference type="RefSeq" id="WP_092861651.1">
    <property type="nucleotide sequence ID" value="NZ_FOQH01000008.1"/>
</dbReference>